<feature type="region of interest" description="Disordered" evidence="1">
    <location>
        <begin position="92"/>
        <end position="116"/>
    </location>
</feature>
<evidence type="ECO:0000313" key="3">
    <source>
        <dbReference type="EMBL" id="CAI48286.1"/>
    </source>
</evidence>
<dbReference type="Proteomes" id="UP000002698">
    <property type="component" value="Chromosome"/>
</dbReference>
<organism evidence="3 4">
    <name type="scientific">Natronomonas pharaonis (strain ATCC 35678 / DSM 2160 / CIP 103997 / JCM 8858 / NBRC 14720 / NCIMB 2260 / Gabara)</name>
    <name type="common">Halobacterium pharaonis</name>
    <dbReference type="NCBI Taxonomy" id="348780"/>
    <lineage>
        <taxon>Archaea</taxon>
        <taxon>Methanobacteriati</taxon>
        <taxon>Methanobacteriota</taxon>
        <taxon>Stenosarchaea group</taxon>
        <taxon>Halobacteria</taxon>
        <taxon>Halobacteriales</taxon>
        <taxon>Natronomonadaceae</taxon>
        <taxon>Natronomonas</taxon>
    </lineage>
</organism>
<dbReference type="CDD" id="cd00158">
    <property type="entry name" value="RHOD"/>
    <property type="match status" value="1"/>
</dbReference>
<protein>
    <submittedName>
        <fullName evidence="3">Rhodanese domain protein</fullName>
    </submittedName>
</protein>
<dbReference type="GeneID" id="3700839"/>
<feature type="compositionally biased region" description="Acidic residues" evidence="1">
    <location>
        <begin position="101"/>
        <end position="116"/>
    </location>
</feature>
<proteinExistence type="predicted"/>
<evidence type="ECO:0000259" key="2">
    <source>
        <dbReference type="PROSITE" id="PS50206"/>
    </source>
</evidence>
<dbReference type="AlphaFoldDB" id="A0A1U7ETP5"/>
<dbReference type="InterPro" id="IPR001763">
    <property type="entry name" value="Rhodanese-like_dom"/>
</dbReference>
<dbReference type="Gene3D" id="3.40.250.10">
    <property type="entry name" value="Rhodanese-like domain"/>
    <property type="match status" value="1"/>
</dbReference>
<dbReference type="Pfam" id="PF00581">
    <property type="entry name" value="Rhodanese"/>
    <property type="match status" value="1"/>
</dbReference>
<keyword evidence="4" id="KW-1185">Reference proteome</keyword>
<dbReference type="SUPFAM" id="SSF52821">
    <property type="entry name" value="Rhodanese/Cell cycle control phosphatase"/>
    <property type="match status" value="1"/>
</dbReference>
<dbReference type="EMBL" id="CR936257">
    <property type="protein sequence ID" value="CAI48286.1"/>
    <property type="molecule type" value="Genomic_DNA"/>
</dbReference>
<dbReference type="PROSITE" id="PS50206">
    <property type="entry name" value="RHODANESE_3"/>
    <property type="match status" value="1"/>
</dbReference>
<dbReference type="PANTHER" id="PTHR43031:SF16">
    <property type="entry name" value="OXIDOREDUCTASE"/>
    <property type="match status" value="1"/>
</dbReference>
<gene>
    <name evidence="3" type="ordered locus">NP_0390A</name>
</gene>
<dbReference type="InterPro" id="IPR036873">
    <property type="entry name" value="Rhodanese-like_dom_sf"/>
</dbReference>
<evidence type="ECO:0000313" key="4">
    <source>
        <dbReference type="Proteomes" id="UP000002698"/>
    </source>
</evidence>
<evidence type="ECO:0000256" key="1">
    <source>
        <dbReference type="SAM" id="MobiDB-lite"/>
    </source>
</evidence>
<reference evidence="3 4" key="1">
    <citation type="journal article" date="2005" name="Genome Res.">
        <title>Living with two extremes: conclusions from the genome sequence of Natronomonas pharaonis.</title>
        <authorList>
            <person name="Falb M."/>
            <person name="Pfeiffer F."/>
            <person name="Palm P."/>
            <person name="Rodewald K."/>
            <person name="Hickmann V."/>
            <person name="Tittor J."/>
            <person name="Oesterhelt D."/>
        </authorList>
    </citation>
    <scope>NUCLEOTIDE SEQUENCE [LARGE SCALE GENOMIC DNA]</scope>
    <source>
        <strain evidence="4">ATCC 35678 / DSM 2160 / CIP 103997 / JCM 8858 / NBRC 14720 / NCIMB 2260 / Gabara</strain>
    </source>
</reference>
<dbReference type="eggNOG" id="arCOG02021">
    <property type="taxonomic scope" value="Archaea"/>
</dbReference>
<dbReference type="EnsemblBacteria" id="CAI48286">
    <property type="protein sequence ID" value="CAI48286"/>
    <property type="gene ID" value="NP_0390A"/>
</dbReference>
<dbReference type="STRING" id="348780.NP_0390A"/>
<sequence>MDGEISAETLQELLDSDTDLRIVDIRSPAQFGRGHIPGSDNIPFQELTTHIEQVADADRVVTVCPHGQASQQAARLIASFEGFDGRVDSLEPGIEGWPYDLETDEGSETEASDAPF</sequence>
<feature type="domain" description="Rhodanese" evidence="2">
    <location>
        <begin position="16"/>
        <end position="103"/>
    </location>
</feature>
<name>A0A1U7ETP5_NATPD</name>
<dbReference type="PANTHER" id="PTHR43031">
    <property type="entry name" value="FAD-DEPENDENT OXIDOREDUCTASE"/>
    <property type="match status" value="1"/>
</dbReference>
<dbReference type="HOGENOM" id="CLU_089574_13_3_2"/>
<accession>A0A1U7ETP5</accession>
<dbReference type="SMART" id="SM00450">
    <property type="entry name" value="RHOD"/>
    <property type="match status" value="1"/>
</dbReference>
<dbReference type="OrthoDB" id="135517at2157"/>
<dbReference type="InterPro" id="IPR050229">
    <property type="entry name" value="GlpE_sulfurtransferase"/>
</dbReference>
<dbReference type="RefSeq" id="WP_011321924.1">
    <property type="nucleotide sequence ID" value="NC_007426.1"/>
</dbReference>
<dbReference type="KEGG" id="nph:NP_0390A"/>